<dbReference type="SUPFAM" id="SSF49464">
    <property type="entry name" value="Carboxypeptidase regulatory domain-like"/>
    <property type="match status" value="1"/>
</dbReference>
<name>A0A4S1WMX6_9SPHN</name>
<keyword evidence="2" id="KW-1185">Reference proteome</keyword>
<dbReference type="PROSITE" id="PS51257">
    <property type="entry name" value="PROKAR_LIPOPROTEIN"/>
    <property type="match status" value="1"/>
</dbReference>
<proteinExistence type="predicted"/>
<organism evidence="1 2">
    <name type="scientific">Sphingomonas naasensis</name>
    <dbReference type="NCBI Taxonomy" id="1344951"/>
    <lineage>
        <taxon>Bacteria</taxon>
        <taxon>Pseudomonadati</taxon>
        <taxon>Pseudomonadota</taxon>
        <taxon>Alphaproteobacteria</taxon>
        <taxon>Sphingomonadales</taxon>
        <taxon>Sphingomonadaceae</taxon>
        <taxon>Sphingomonas</taxon>
    </lineage>
</organism>
<dbReference type="AlphaFoldDB" id="A0A4S1WMX6"/>
<protein>
    <recommendedName>
        <fullName evidence="3">Carboxypeptidase regulatory-like domain-containing protein</fullName>
    </recommendedName>
</protein>
<reference evidence="1 2" key="1">
    <citation type="submission" date="2019-04" db="EMBL/GenBank/DDBJ databases">
        <title>Sphingomonas psychrotolerans sp. nov., isolated from soil in the Tianshan Mountains, Xinjiang, China.</title>
        <authorList>
            <person name="Luo Y."/>
            <person name="Sheng H."/>
        </authorList>
    </citation>
    <scope>NUCLEOTIDE SEQUENCE [LARGE SCALE GENOMIC DNA]</scope>
    <source>
        <strain evidence="1 2">KIS18-15</strain>
    </source>
</reference>
<accession>A0A4S1WMX6</accession>
<dbReference type="Proteomes" id="UP000309848">
    <property type="component" value="Unassembled WGS sequence"/>
</dbReference>
<gene>
    <name evidence="1" type="ORF">E5A74_08700</name>
</gene>
<dbReference type="EMBL" id="SRXU01000003">
    <property type="protein sequence ID" value="TGX43240.1"/>
    <property type="molecule type" value="Genomic_DNA"/>
</dbReference>
<evidence type="ECO:0000313" key="1">
    <source>
        <dbReference type="EMBL" id="TGX43240.1"/>
    </source>
</evidence>
<comment type="caution">
    <text evidence="1">The sequence shown here is derived from an EMBL/GenBank/DDBJ whole genome shotgun (WGS) entry which is preliminary data.</text>
</comment>
<sequence>MREAKLRGLDALGIVAAAMTVAGCAAEPSQAQAVERWVVKGRVVDEQGRPVPRAKILADNELLYNSYASGTTDANGNYRILLPHVHVTWSMSGQAVRIVGGEKIETNLSPDNDDSFAGNTGAVRNFTLRAAGERPDGGHYGASVVLYSEPGSIFDTVGAQLKFEPLDGRPAFTAVVKNTGDGNAVPDVPVDRYRISASWKGRPLKIRMRNEGSYGPYVEPSFHKVMTGLYDLSLQVQDP</sequence>
<dbReference type="Pfam" id="PF13620">
    <property type="entry name" value="CarboxypepD_reg"/>
    <property type="match status" value="1"/>
</dbReference>
<dbReference type="Gene3D" id="2.60.40.1120">
    <property type="entry name" value="Carboxypeptidase-like, regulatory domain"/>
    <property type="match status" value="1"/>
</dbReference>
<dbReference type="OrthoDB" id="939978at2"/>
<evidence type="ECO:0008006" key="3">
    <source>
        <dbReference type="Google" id="ProtNLM"/>
    </source>
</evidence>
<evidence type="ECO:0000313" key="2">
    <source>
        <dbReference type="Proteomes" id="UP000309848"/>
    </source>
</evidence>
<dbReference type="InterPro" id="IPR008969">
    <property type="entry name" value="CarboxyPept-like_regulatory"/>
</dbReference>